<evidence type="ECO:0000256" key="3">
    <source>
        <dbReference type="ARBA" id="ARBA00022485"/>
    </source>
</evidence>
<evidence type="ECO:0000256" key="5">
    <source>
        <dbReference type="ARBA" id="ARBA00022982"/>
    </source>
</evidence>
<evidence type="ECO:0000313" key="11">
    <source>
        <dbReference type="Proteomes" id="UP000234950"/>
    </source>
</evidence>
<dbReference type="GO" id="GO:0009055">
    <property type="term" value="F:electron transfer activity"/>
    <property type="evidence" value="ECO:0007669"/>
    <property type="project" value="UniProtKB-UniRule"/>
</dbReference>
<dbReference type="RefSeq" id="WP_101646167.1">
    <property type="nucleotide sequence ID" value="NZ_PGVE01000012.1"/>
</dbReference>
<comment type="cofactor">
    <cofactor evidence="1">
        <name>[4Fe-4S] cluster</name>
        <dbReference type="ChEBI" id="CHEBI:49883"/>
    </cofactor>
</comment>
<dbReference type="GO" id="GO:0005506">
    <property type="term" value="F:iron ion binding"/>
    <property type="evidence" value="ECO:0007669"/>
    <property type="project" value="UniProtKB-UniRule"/>
</dbReference>
<reference evidence="10 11" key="1">
    <citation type="submission" date="2017-11" db="EMBL/GenBank/DDBJ databases">
        <title>Comparitive Functional Genomics of Dry Heat Resistant strains isolated from the Viking Spacecraft.</title>
        <authorList>
            <person name="Seuylemezian A."/>
            <person name="Cooper K."/>
            <person name="Vaishampayan P."/>
        </authorList>
    </citation>
    <scope>NUCLEOTIDE SEQUENCE [LARGE SCALE GENOMIC DNA]</scope>
    <source>
        <strain evidence="10 11">V32-6</strain>
    </source>
</reference>
<dbReference type="Pfam" id="PF13370">
    <property type="entry name" value="Fer4_13"/>
    <property type="match status" value="1"/>
</dbReference>
<dbReference type="InterPro" id="IPR001080">
    <property type="entry name" value="3Fe4S_ferredoxin"/>
</dbReference>
<evidence type="ECO:0000259" key="9">
    <source>
        <dbReference type="PROSITE" id="PS51379"/>
    </source>
</evidence>
<keyword evidence="6 8" id="KW-0408">Iron</keyword>
<sequence>MLKYTMVDRETCIACGACFAAAPEVFDYDDDGISFVFLDKNQGNGEIPEGLQDDVLDAYDGCPSGSIKIANEPFNGDPSKFEK</sequence>
<dbReference type="GO" id="GO:0051539">
    <property type="term" value="F:4 iron, 4 sulfur cluster binding"/>
    <property type="evidence" value="ECO:0007669"/>
    <property type="project" value="UniProtKB-KW"/>
</dbReference>
<dbReference type="Proteomes" id="UP000234950">
    <property type="component" value="Unassembled WGS sequence"/>
</dbReference>
<dbReference type="Gene3D" id="3.30.70.20">
    <property type="match status" value="1"/>
</dbReference>
<keyword evidence="3" id="KW-0004">4Fe-4S</keyword>
<dbReference type="InterPro" id="IPR052395">
    <property type="entry name" value="ET_Ferredoxin"/>
</dbReference>
<proteinExistence type="predicted"/>
<keyword evidence="7 8" id="KW-0411">Iron-sulfur</keyword>
<feature type="domain" description="4Fe-4S ferredoxin-type" evidence="9">
    <location>
        <begin position="3"/>
        <end position="31"/>
    </location>
</feature>
<evidence type="ECO:0000256" key="6">
    <source>
        <dbReference type="ARBA" id="ARBA00023004"/>
    </source>
</evidence>
<evidence type="ECO:0000256" key="2">
    <source>
        <dbReference type="ARBA" id="ARBA00022448"/>
    </source>
</evidence>
<dbReference type="PROSITE" id="PS51379">
    <property type="entry name" value="4FE4S_FER_2"/>
    <property type="match status" value="1"/>
</dbReference>
<comment type="function">
    <text evidence="8">Ferredoxins are iron-sulfur proteins that transfer electrons in a wide variety of metabolic reactions.</text>
</comment>
<evidence type="ECO:0000256" key="8">
    <source>
        <dbReference type="RuleBase" id="RU368020"/>
    </source>
</evidence>
<name>A0A2N5HVP0_9BACI</name>
<dbReference type="OrthoDB" id="9801085at2"/>
<keyword evidence="2 8" id="KW-0813">Transport</keyword>
<keyword evidence="5 8" id="KW-0249">Electron transport</keyword>
<evidence type="ECO:0000256" key="4">
    <source>
        <dbReference type="ARBA" id="ARBA00022723"/>
    </source>
</evidence>
<accession>A0A2N5HVP0</accession>
<dbReference type="PANTHER" id="PTHR39163:SF1">
    <property type="entry name" value="FERREDOXIN"/>
    <property type="match status" value="1"/>
</dbReference>
<dbReference type="SUPFAM" id="SSF54862">
    <property type="entry name" value="4Fe-4S ferredoxins"/>
    <property type="match status" value="1"/>
</dbReference>
<evidence type="ECO:0000256" key="1">
    <source>
        <dbReference type="ARBA" id="ARBA00001966"/>
    </source>
</evidence>
<dbReference type="PANTHER" id="PTHR39163">
    <property type="entry name" value="FERREDOXIN"/>
    <property type="match status" value="1"/>
</dbReference>
<evidence type="ECO:0000313" key="10">
    <source>
        <dbReference type="EMBL" id="PLS09583.1"/>
    </source>
</evidence>
<dbReference type="PRINTS" id="PR00352">
    <property type="entry name" value="3FE4SFRDOXIN"/>
</dbReference>
<gene>
    <name evidence="10" type="ORF">CVD27_01715</name>
</gene>
<dbReference type="EMBL" id="PGVE01000012">
    <property type="protein sequence ID" value="PLS09583.1"/>
    <property type="molecule type" value="Genomic_DNA"/>
</dbReference>
<keyword evidence="4 8" id="KW-0479">Metal-binding</keyword>
<evidence type="ECO:0000256" key="7">
    <source>
        <dbReference type="ARBA" id="ARBA00023014"/>
    </source>
</evidence>
<dbReference type="AlphaFoldDB" id="A0A2N5HVP0"/>
<comment type="caution">
    <text evidence="10">The sequence shown here is derived from an EMBL/GenBank/DDBJ whole genome shotgun (WGS) entry which is preliminary data.</text>
</comment>
<protein>
    <recommendedName>
        <fullName evidence="8">Ferredoxin</fullName>
    </recommendedName>
</protein>
<dbReference type="InterPro" id="IPR017896">
    <property type="entry name" value="4Fe4S_Fe-S-bd"/>
</dbReference>
<keyword evidence="11" id="KW-1185">Reference proteome</keyword>
<organism evidence="10 11">
    <name type="scientific">Neobacillus cucumis</name>
    <dbReference type="NCBI Taxonomy" id="1740721"/>
    <lineage>
        <taxon>Bacteria</taxon>
        <taxon>Bacillati</taxon>
        <taxon>Bacillota</taxon>
        <taxon>Bacilli</taxon>
        <taxon>Bacillales</taxon>
        <taxon>Bacillaceae</taxon>
        <taxon>Neobacillus</taxon>
    </lineage>
</organism>